<dbReference type="EMBL" id="CP028858">
    <property type="protein sequence ID" value="AWB27477.1"/>
    <property type="molecule type" value="Genomic_DNA"/>
</dbReference>
<dbReference type="AlphaFoldDB" id="A0A2R4X104"/>
<dbReference type="PANTHER" id="PTHR33171:SF17">
    <property type="entry name" value="LARA-LIKE N-TERMINAL DOMAIN-CONTAINING PROTEIN"/>
    <property type="match status" value="1"/>
</dbReference>
<sequence length="407" mass="43087">MSFSVPHGDEYLDVDLPGCSVTVAELPGGDPIDVREAAEDAVADPHGEPLADRVDGDDDIAIVVTDVTRDAPDGVLVDVLMDELAEVGVDRDQVTIVIGLGLHGPMDEEQIEDELGEYADLAENHDPDEVVEVGQVGDVPVEVYEPVAEADRVLTTGQSEPHQYAGFSGGAKTVVIGAGGEAIIKFTHGPEMLSQDAVKLGTIDGNPFREAVETAGEQIGLDFCLNVLPGPEGFLAASAGDSGAVVRDLAEDARDALAYEVEDEYDVVISGVGAPKDAQLYQTTRGITYVVLSDGAPVKEGGRVVVPAVLDEGYGSGRGEDRFYDWLSNADDAESCYQAMLEGYEPGAQRGFVTVRSLRHADAYITDSEDPELVEECLMHARDHVADAVPMGSKVLVVPKAPKTLLV</sequence>
<dbReference type="KEGG" id="harc:HARCEL1_07035"/>
<protein>
    <submittedName>
        <fullName evidence="3">Uncharacterized protein</fullName>
    </submittedName>
</protein>
<feature type="domain" description="LarA-like N-terminal" evidence="1">
    <location>
        <begin position="32"/>
        <end position="196"/>
    </location>
</feature>
<dbReference type="GeneID" id="36512248"/>
<dbReference type="InterPro" id="IPR048520">
    <property type="entry name" value="LarA_C"/>
</dbReference>
<organism evidence="3 4">
    <name type="scientific">Halococcoides cellulosivorans</name>
    <dbReference type="NCBI Taxonomy" id="1679096"/>
    <lineage>
        <taxon>Archaea</taxon>
        <taxon>Methanobacteriati</taxon>
        <taxon>Methanobacteriota</taxon>
        <taxon>Stenosarchaea group</taxon>
        <taxon>Halobacteria</taxon>
        <taxon>Halobacteriales</taxon>
        <taxon>Haloarculaceae</taxon>
        <taxon>Halococcoides</taxon>
    </lineage>
</organism>
<dbReference type="GO" id="GO:0050043">
    <property type="term" value="F:lactate racemase activity"/>
    <property type="evidence" value="ECO:0007669"/>
    <property type="project" value="InterPro"/>
</dbReference>
<dbReference type="Proteomes" id="UP000244727">
    <property type="component" value="Chromosome"/>
</dbReference>
<dbReference type="Pfam" id="PF09861">
    <property type="entry name" value="Lar_N"/>
    <property type="match status" value="1"/>
</dbReference>
<evidence type="ECO:0000259" key="2">
    <source>
        <dbReference type="Pfam" id="PF21113"/>
    </source>
</evidence>
<dbReference type="InterPro" id="IPR018657">
    <property type="entry name" value="LarA-like_N"/>
</dbReference>
<evidence type="ECO:0000259" key="1">
    <source>
        <dbReference type="Pfam" id="PF09861"/>
    </source>
</evidence>
<evidence type="ECO:0000313" key="3">
    <source>
        <dbReference type="EMBL" id="AWB27477.1"/>
    </source>
</evidence>
<proteinExistence type="predicted"/>
<dbReference type="PANTHER" id="PTHR33171">
    <property type="entry name" value="LAR_N DOMAIN-CONTAINING PROTEIN"/>
    <property type="match status" value="1"/>
</dbReference>
<keyword evidence="4" id="KW-1185">Reference proteome</keyword>
<evidence type="ECO:0000313" key="4">
    <source>
        <dbReference type="Proteomes" id="UP000244727"/>
    </source>
</evidence>
<gene>
    <name evidence="3" type="ORF">HARCEL1_07035</name>
</gene>
<dbReference type="InterPro" id="IPR048068">
    <property type="entry name" value="LarA-like"/>
</dbReference>
<dbReference type="Gene3D" id="3.90.226.30">
    <property type="match status" value="1"/>
</dbReference>
<dbReference type="InterPro" id="IPR043166">
    <property type="entry name" value="LarA-like_C"/>
</dbReference>
<feature type="domain" description="Lactate racemase C-terminal" evidence="2">
    <location>
        <begin position="266"/>
        <end position="395"/>
    </location>
</feature>
<dbReference type="Pfam" id="PF21113">
    <property type="entry name" value="LarA_C"/>
    <property type="match status" value="1"/>
</dbReference>
<dbReference type="Gene3D" id="3.40.50.11440">
    <property type="match status" value="1"/>
</dbReference>
<dbReference type="RefSeq" id="WP_108381846.1">
    <property type="nucleotide sequence ID" value="NZ_CP028858.1"/>
</dbReference>
<reference evidence="3 4" key="1">
    <citation type="submission" date="2018-04" db="EMBL/GenBank/DDBJ databases">
        <title>Halococcoides cellulosivorans gen. nov., sp. nov., an extremely halophilic cellulose-utilizing haloarchaeon from hypersaline lakes.</title>
        <authorList>
            <person name="Sorokin D.Y."/>
            <person name="Toshchakov S.V."/>
            <person name="Samarov N.I."/>
            <person name="Korzhenkov A."/>
            <person name="Kublanov I.V."/>
        </authorList>
    </citation>
    <scope>NUCLEOTIDE SEQUENCE [LARGE SCALE GENOMIC DNA]</scope>
    <source>
        <strain evidence="3 4">HArcel1</strain>
    </source>
</reference>
<name>A0A2R4X104_9EURY</name>
<accession>A0A2R4X104</accession>